<dbReference type="Gene3D" id="3.40.50.720">
    <property type="entry name" value="NAD(P)-binding Rossmann-like Domain"/>
    <property type="match status" value="1"/>
</dbReference>
<dbReference type="AlphaFoldDB" id="A0A1L9MUN9"/>
<proteinExistence type="predicted"/>
<dbReference type="OrthoDB" id="329835at2759"/>
<accession>A0A1L9MUN9</accession>
<gene>
    <name evidence="4" type="ORF">ASPTUDRAFT_32229</name>
</gene>
<sequence length="416" mass="45966">MTVIASSPIQSDQSQPWQEIDRLVEKYSAHPDTLDPKLEKAVVLLTGSSGSLGSHCLAQLVQSNQVSEVICLLRNSQSPSPSVSPEAYRHQLQEKKIFLSEVEWSKVTLITCVPTDSRLGLDASEYRDVQRRITHVIHAAWPMDFRPGLSSLCDQFQFLRHLLILASCGAVRRRFLFVSSIAAVAQRGLTPAHAGELIEEASMVTQKSATGLGYADGKIVCEKILERAAATYPDELEIAIVRGGPIEGSRATGIWTTKEVVPMMLRSSLSIGKLPQLRGTLSWMPVDDAAAVFCEILLAPHPLAPVYQVENPIRQAWSDLLDTVGPVLGLTTRIPFDEWRAAVVEAAETEGSTRRYPVLKLKAFFARLFQPAVCGHVILATDRSRACSPTLRQMRAVEDEVVLKFVQHWKDIGYFA</sequence>
<dbReference type="PANTHER" id="PTHR43439">
    <property type="entry name" value="PHENYLACETATE-COENZYME A LIGASE"/>
    <property type="match status" value="1"/>
</dbReference>
<organism evidence="4 5">
    <name type="scientific">Aspergillus tubingensis (strain CBS 134.48)</name>
    <dbReference type="NCBI Taxonomy" id="767770"/>
    <lineage>
        <taxon>Eukaryota</taxon>
        <taxon>Fungi</taxon>
        <taxon>Dikarya</taxon>
        <taxon>Ascomycota</taxon>
        <taxon>Pezizomycotina</taxon>
        <taxon>Eurotiomycetes</taxon>
        <taxon>Eurotiomycetidae</taxon>
        <taxon>Eurotiales</taxon>
        <taxon>Aspergillaceae</taxon>
        <taxon>Aspergillus</taxon>
        <taxon>Aspergillus subgen. Circumdati</taxon>
    </lineage>
</organism>
<dbReference type="EMBL" id="KV878206">
    <property type="protein sequence ID" value="OJI80753.1"/>
    <property type="molecule type" value="Genomic_DNA"/>
</dbReference>
<dbReference type="PANTHER" id="PTHR43439:SF2">
    <property type="entry name" value="ENZYME, PUTATIVE (JCVI)-RELATED"/>
    <property type="match status" value="1"/>
</dbReference>
<dbReference type="STRING" id="767770.A0A1L9MUN9"/>
<name>A0A1L9MUN9_ASPTC</name>
<keyword evidence="5" id="KW-1185">Reference proteome</keyword>
<evidence type="ECO:0000313" key="4">
    <source>
        <dbReference type="EMBL" id="OJI80753.1"/>
    </source>
</evidence>
<dbReference type="InterPro" id="IPR051414">
    <property type="entry name" value="Adenylate-forming_Reductase"/>
</dbReference>
<dbReference type="VEuPathDB" id="FungiDB:ASPTUDRAFT_32229"/>
<dbReference type="Proteomes" id="UP000184304">
    <property type="component" value="Unassembled WGS sequence"/>
</dbReference>
<keyword evidence="2" id="KW-0597">Phosphoprotein</keyword>
<dbReference type="SUPFAM" id="SSF51735">
    <property type="entry name" value="NAD(P)-binding Rossmann-fold domains"/>
    <property type="match status" value="1"/>
</dbReference>
<dbReference type="InterPro" id="IPR013120">
    <property type="entry name" value="FAR_NAD-bd"/>
</dbReference>
<dbReference type="InterPro" id="IPR036291">
    <property type="entry name" value="NAD(P)-bd_dom_sf"/>
</dbReference>
<dbReference type="OMA" id="PVYQVEN"/>
<evidence type="ECO:0000256" key="2">
    <source>
        <dbReference type="ARBA" id="ARBA00022553"/>
    </source>
</evidence>
<keyword evidence="1" id="KW-0596">Phosphopantetheine</keyword>
<dbReference type="Pfam" id="PF07993">
    <property type="entry name" value="NAD_binding_4"/>
    <property type="match status" value="1"/>
</dbReference>
<reference evidence="5" key="1">
    <citation type="journal article" date="2017" name="Genome Biol.">
        <title>Comparative genomics reveals high biological diversity and specific adaptations in the industrially and medically important fungal genus Aspergillus.</title>
        <authorList>
            <person name="de Vries R.P."/>
            <person name="Riley R."/>
            <person name="Wiebenga A."/>
            <person name="Aguilar-Osorio G."/>
            <person name="Amillis S."/>
            <person name="Uchima C.A."/>
            <person name="Anderluh G."/>
            <person name="Asadollahi M."/>
            <person name="Askin M."/>
            <person name="Barry K."/>
            <person name="Battaglia E."/>
            <person name="Bayram O."/>
            <person name="Benocci T."/>
            <person name="Braus-Stromeyer S.A."/>
            <person name="Caldana C."/>
            <person name="Canovas D."/>
            <person name="Cerqueira G.C."/>
            <person name="Chen F."/>
            <person name="Chen W."/>
            <person name="Choi C."/>
            <person name="Clum A."/>
            <person name="Dos Santos R.A."/>
            <person name="Damasio A.R."/>
            <person name="Diallinas G."/>
            <person name="Emri T."/>
            <person name="Fekete E."/>
            <person name="Flipphi M."/>
            <person name="Freyberg S."/>
            <person name="Gallo A."/>
            <person name="Gournas C."/>
            <person name="Habgood R."/>
            <person name="Hainaut M."/>
            <person name="Harispe M.L."/>
            <person name="Henrissat B."/>
            <person name="Hilden K.S."/>
            <person name="Hope R."/>
            <person name="Hossain A."/>
            <person name="Karabika E."/>
            <person name="Karaffa L."/>
            <person name="Karanyi Z."/>
            <person name="Krasevec N."/>
            <person name="Kuo A."/>
            <person name="Kusch H."/>
            <person name="LaButti K."/>
            <person name="Lagendijk E.L."/>
            <person name="Lapidus A."/>
            <person name="Levasseur A."/>
            <person name="Lindquist E."/>
            <person name="Lipzen A."/>
            <person name="Logrieco A.F."/>
            <person name="MacCabe A."/>
            <person name="Maekelae M.R."/>
            <person name="Malavazi I."/>
            <person name="Melin P."/>
            <person name="Meyer V."/>
            <person name="Mielnichuk N."/>
            <person name="Miskei M."/>
            <person name="Molnar A.P."/>
            <person name="Mule G."/>
            <person name="Ngan C.Y."/>
            <person name="Orejas M."/>
            <person name="Orosz E."/>
            <person name="Ouedraogo J.P."/>
            <person name="Overkamp K.M."/>
            <person name="Park H.-S."/>
            <person name="Perrone G."/>
            <person name="Piumi F."/>
            <person name="Punt P.J."/>
            <person name="Ram A.F."/>
            <person name="Ramon A."/>
            <person name="Rauscher S."/>
            <person name="Record E."/>
            <person name="Riano-Pachon D.M."/>
            <person name="Robert V."/>
            <person name="Roehrig J."/>
            <person name="Ruller R."/>
            <person name="Salamov A."/>
            <person name="Salih N.S."/>
            <person name="Samson R.A."/>
            <person name="Sandor E."/>
            <person name="Sanguinetti M."/>
            <person name="Schuetze T."/>
            <person name="Sepcic K."/>
            <person name="Shelest E."/>
            <person name="Sherlock G."/>
            <person name="Sophianopoulou V."/>
            <person name="Squina F.M."/>
            <person name="Sun H."/>
            <person name="Susca A."/>
            <person name="Todd R.B."/>
            <person name="Tsang A."/>
            <person name="Unkles S.E."/>
            <person name="van de Wiele N."/>
            <person name="van Rossen-Uffink D."/>
            <person name="Oliveira J.V."/>
            <person name="Vesth T.C."/>
            <person name="Visser J."/>
            <person name="Yu J.-H."/>
            <person name="Zhou M."/>
            <person name="Andersen M.R."/>
            <person name="Archer D.B."/>
            <person name="Baker S.E."/>
            <person name="Benoit I."/>
            <person name="Brakhage A.A."/>
            <person name="Braus G.H."/>
            <person name="Fischer R."/>
            <person name="Frisvad J.C."/>
            <person name="Goldman G.H."/>
            <person name="Houbraken J."/>
            <person name="Oakley B."/>
            <person name="Pocsi I."/>
            <person name="Scazzocchio C."/>
            <person name="Seiboth B."/>
            <person name="vanKuyk P.A."/>
            <person name="Wortman J."/>
            <person name="Dyer P.S."/>
            <person name="Grigoriev I.V."/>
        </authorList>
    </citation>
    <scope>NUCLEOTIDE SEQUENCE [LARGE SCALE GENOMIC DNA]</scope>
    <source>
        <strain evidence="5">CBS 134.48</strain>
    </source>
</reference>
<protein>
    <recommendedName>
        <fullName evidence="3">Thioester reductase (TE) domain-containing protein</fullName>
    </recommendedName>
</protein>
<evidence type="ECO:0000256" key="1">
    <source>
        <dbReference type="ARBA" id="ARBA00022450"/>
    </source>
</evidence>
<evidence type="ECO:0000313" key="5">
    <source>
        <dbReference type="Proteomes" id="UP000184304"/>
    </source>
</evidence>
<feature type="domain" description="Thioester reductase (TE)" evidence="3">
    <location>
        <begin position="45"/>
        <end position="290"/>
    </location>
</feature>
<evidence type="ECO:0000259" key="3">
    <source>
        <dbReference type="Pfam" id="PF07993"/>
    </source>
</evidence>